<name>A0A5N0ULN4_9PSEU</name>
<reference evidence="2" key="1">
    <citation type="submission" date="2019-09" db="EMBL/GenBank/DDBJ databases">
        <authorList>
            <person name="Teo W.F.A."/>
            <person name="Duangmal K."/>
        </authorList>
    </citation>
    <scope>NUCLEOTIDE SEQUENCE [LARGE SCALE GENOMIC DNA]</scope>
    <source>
        <strain evidence="2">K81G1</strain>
    </source>
</reference>
<gene>
    <name evidence="2" type="ORF">FPZ12_045075</name>
</gene>
<evidence type="ECO:0008006" key="4">
    <source>
        <dbReference type="Google" id="ProtNLM"/>
    </source>
</evidence>
<accession>A0A5N0ULN4</accession>
<dbReference type="InterPro" id="IPR036894">
    <property type="entry name" value="YbaB-like_sf"/>
</dbReference>
<evidence type="ECO:0000313" key="3">
    <source>
        <dbReference type="Proteomes" id="UP000319769"/>
    </source>
</evidence>
<dbReference type="Proteomes" id="UP000319769">
    <property type="component" value="Unassembled WGS sequence"/>
</dbReference>
<dbReference type="AlphaFoldDB" id="A0A5N0ULN4"/>
<protein>
    <recommendedName>
        <fullName evidence="4">YbaB/EbfC family nucleoid-associated protein</fullName>
    </recommendedName>
</protein>
<evidence type="ECO:0000313" key="2">
    <source>
        <dbReference type="EMBL" id="KAA9148164.1"/>
    </source>
</evidence>
<evidence type="ECO:0000256" key="1">
    <source>
        <dbReference type="SAM" id="MobiDB-lite"/>
    </source>
</evidence>
<organism evidence="2 3">
    <name type="scientific">Amycolatopsis acidicola</name>
    <dbReference type="NCBI Taxonomy" id="2596893"/>
    <lineage>
        <taxon>Bacteria</taxon>
        <taxon>Bacillati</taxon>
        <taxon>Actinomycetota</taxon>
        <taxon>Actinomycetes</taxon>
        <taxon>Pseudonocardiales</taxon>
        <taxon>Pseudonocardiaceae</taxon>
        <taxon>Amycolatopsis</taxon>
    </lineage>
</organism>
<proteinExistence type="predicted"/>
<dbReference type="OrthoDB" id="3630218at2"/>
<sequence>MEDERTIDELIEIAEEIPEKLGLAEGMAGLRGTAAGEHVSVTVDVQGKLVGLEIGEDALRQTPEALAAEISRLSASAGNAVLRKGIDVLRAGTTPAIAEAIREQLGITEEPAEAEELGESTSDATTERRPAPPDDEEFFTLQRA</sequence>
<comment type="caution">
    <text evidence="2">The sequence shown here is derived from an EMBL/GenBank/DDBJ whole genome shotgun (WGS) entry which is preliminary data.</text>
</comment>
<dbReference type="EMBL" id="VMNW02000175">
    <property type="protein sequence ID" value="KAA9148164.1"/>
    <property type="molecule type" value="Genomic_DNA"/>
</dbReference>
<feature type="region of interest" description="Disordered" evidence="1">
    <location>
        <begin position="106"/>
        <end position="144"/>
    </location>
</feature>
<dbReference type="Gene3D" id="3.30.1310.10">
    <property type="entry name" value="Nucleoid-associated protein YbaB-like domain"/>
    <property type="match status" value="1"/>
</dbReference>
<keyword evidence="3" id="KW-1185">Reference proteome</keyword>
<dbReference type="RefSeq" id="WP_144761991.1">
    <property type="nucleotide sequence ID" value="NZ_VMNW02000175.1"/>
</dbReference>